<dbReference type="Gene3D" id="3.20.20.70">
    <property type="entry name" value="Aldolase class I"/>
    <property type="match status" value="1"/>
</dbReference>
<comment type="caution">
    <text evidence="5">The sequence shown here is derived from an EMBL/GenBank/DDBJ whole genome shotgun (WGS) entry which is preliminary data.</text>
</comment>
<dbReference type="PANTHER" id="PTHR37418:SF2">
    <property type="entry name" value="3-KETO-5-AMINOHEXANOATE CLEAVAGE ENZYME"/>
    <property type="match status" value="1"/>
</dbReference>
<sequence>MSLPDQVIINLCPTGMVPRRAKVPDVPITPDEIAKDVRRCYEAGAGMVHLHAREDDEEPTWSPQRFTDIVDAVVTLTPDIVLVVTTSGRNWSDLDKRAAALTVDNLARPEMASLTLGSMNFVSGPSVNSPETIEGLARAMHERGIVPELEIFDIGMVNYANYLISRGILKPPYYLNILFGSIGTADVSAANAAAVLGALPQPSTWAFAGIGRFQLAANTLALSLGGHVRVGLEDNPYLDWKAKEPTTNPRLVERIVRIAREMGREPATPRQVREIIGLPQVVRT</sequence>
<keyword evidence="6" id="KW-1185">Reference proteome</keyword>
<evidence type="ECO:0000256" key="4">
    <source>
        <dbReference type="ARBA" id="ARBA00022833"/>
    </source>
</evidence>
<reference evidence="5 6" key="1">
    <citation type="submission" date="2020-08" db="EMBL/GenBank/DDBJ databases">
        <title>Sequencing the genomes of 1000 actinobacteria strains.</title>
        <authorList>
            <person name="Klenk H.-P."/>
        </authorList>
    </citation>
    <scope>NUCLEOTIDE SEQUENCE [LARGE SCALE GENOMIC DNA]</scope>
    <source>
        <strain evidence="5 6">DSM 45486</strain>
    </source>
</reference>
<keyword evidence="3" id="KW-0479">Metal-binding</keyword>
<dbReference type="InterPro" id="IPR013785">
    <property type="entry name" value="Aldolase_TIM"/>
</dbReference>
<dbReference type="RefSeq" id="WP_184917258.1">
    <property type="nucleotide sequence ID" value="NZ_JACHMO010000001.1"/>
</dbReference>
<comment type="cofactor">
    <cofactor evidence="1">
        <name>Zn(2+)</name>
        <dbReference type="ChEBI" id="CHEBI:29105"/>
    </cofactor>
</comment>
<dbReference type="GO" id="GO:0043720">
    <property type="term" value="F:3-keto-5-aminohexanoate cleavage activity"/>
    <property type="evidence" value="ECO:0007669"/>
    <property type="project" value="InterPro"/>
</dbReference>
<accession>A0A7W9LZ75</accession>
<dbReference type="GO" id="GO:0046872">
    <property type="term" value="F:metal ion binding"/>
    <property type="evidence" value="ECO:0007669"/>
    <property type="project" value="UniProtKB-KW"/>
</dbReference>
<evidence type="ECO:0000256" key="1">
    <source>
        <dbReference type="ARBA" id="ARBA00001947"/>
    </source>
</evidence>
<keyword evidence="4" id="KW-0862">Zinc</keyword>
<evidence type="ECO:0000313" key="6">
    <source>
        <dbReference type="Proteomes" id="UP000552097"/>
    </source>
</evidence>
<evidence type="ECO:0000256" key="3">
    <source>
        <dbReference type="ARBA" id="ARBA00022723"/>
    </source>
</evidence>
<name>A0A7W9LZ75_9PSEU</name>
<proteinExistence type="predicted"/>
<dbReference type="EMBL" id="JACHMO010000001">
    <property type="protein sequence ID" value="MBB5801432.1"/>
    <property type="molecule type" value="Genomic_DNA"/>
</dbReference>
<dbReference type="AlphaFoldDB" id="A0A7W9LZ75"/>
<evidence type="ECO:0000256" key="2">
    <source>
        <dbReference type="ARBA" id="ARBA00022679"/>
    </source>
</evidence>
<dbReference type="Pfam" id="PF05853">
    <property type="entry name" value="BKACE"/>
    <property type="match status" value="1"/>
</dbReference>
<keyword evidence="2" id="KW-0808">Transferase</keyword>
<organism evidence="5 6">
    <name type="scientific">Saccharothrix ecbatanensis</name>
    <dbReference type="NCBI Taxonomy" id="1105145"/>
    <lineage>
        <taxon>Bacteria</taxon>
        <taxon>Bacillati</taxon>
        <taxon>Actinomycetota</taxon>
        <taxon>Actinomycetes</taxon>
        <taxon>Pseudonocardiales</taxon>
        <taxon>Pseudonocardiaceae</taxon>
        <taxon>Saccharothrix</taxon>
    </lineage>
</organism>
<protein>
    <submittedName>
        <fullName evidence="5">Uncharacterized protein (DUF849 family)</fullName>
    </submittedName>
</protein>
<evidence type="ECO:0000313" key="5">
    <source>
        <dbReference type="EMBL" id="MBB5801432.1"/>
    </source>
</evidence>
<dbReference type="InterPro" id="IPR008567">
    <property type="entry name" value="BKACE"/>
</dbReference>
<gene>
    <name evidence="5" type="ORF">F4560_001200</name>
</gene>
<dbReference type="Proteomes" id="UP000552097">
    <property type="component" value="Unassembled WGS sequence"/>
</dbReference>
<dbReference type="PANTHER" id="PTHR37418">
    <property type="entry name" value="3-KETO-5-AMINOHEXANOATE CLEAVAGE ENZYME-RELATED"/>
    <property type="match status" value="1"/>
</dbReference>